<dbReference type="NCBIfam" id="TIGR01404">
    <property type="entry name" value="FlhB_rel_III"/>
    <property type="match status" value="1"/>
</dbReference>
<gene>
    <name evidence="10" type="ORF">SAMN06295970_101463</name>
</gene>
<comment type="similarity">
    <text evidence="2">Belongs to the type III secretion exporter family.</text>
</comment>
<dbReference type="EMBL" id="FXUL01000001">
    <property type="protein sequence ID" value="SMP44870.1"/>
    <property type="molecule type" value="Genomic_DNA"/>
</dbReference>
<keyword evidence="4 9" id="KW-0812">Transmembrane</keyword>
<evidence type="ECO:0000256" key="4">
    <source>
        <dbReference type="ARBA" id="ARBA00022692"/>
    </source>
</evidence>
<dbReference type="Gene3D" id="3.40.1690.10">
    <property type="entry name" value="secretion proteins EscU"/>
    <property type="match status" value="1"/>
</dbReference>
<evidence type="ECO:0000313" key="10">
    <source>
        <dbReference type="EMBL" id="SMP44870.1"/>
    </source>
</evidence>
<dbReference type="PANTHER" id="PTHR30531">
    <property type="entry name" value="FLAGELLAR BIOSYNTHETIC PROTEIN FLHB"/>
    <property type="match status" value="1"/>
</dbReference>
<dbReference type="InterPro" id="IPR029025">
    <property type="entry name" value="T3SS_substrate_exporter_C"/>
</dbReference>
<feature type="transmembrane region" description="Helical" evidence="9">
    <location>
        <begin position="137"/>
        <end position="158"/>
    </location>
</feature>
<accession>A0ABY1PS85</accession>
<feature type="region of interest" description="Disordered" evidence="8">
    <location>
        <begin position="1"/>
        <end position="23"/>
    </location>
</feature>
<dbReference type="PRINTS" id="PR00950">
    <property type="entry name" value="TYPE3IMSPROT"/>
</dbReference>
<evidence type="ECO:0000256" key="2">
    <source>
        <dbReference type="ARBA" id="ARBA00010690"/>
    </source>
</evidence>
<name>A0ABY1PS85_9BURK</name>
<feature type="transmembrane region" description="Helical" evidence="9">
    <location>
        <begin position="83"/>
        <end position="116"/>
    </location>
</feature>
<evidence type="ECO:0000256" key="5">
    <source>
        <dbReference type="ARBA" id="ARBA00022989"/>
    </source>
</evidence>
<keyword evidence="7 9" id="KW-0472">Membrane</keyword>
<feature type="transmembrane region" description="Helical" evidence="9">
    <location>
        <begin position="178"/>
        <end position="205"/>
    </location>
</feature>
<evidence type="ECO:0000256" key="1">
    <source>
        <dbReference type="ARBA" id="ARBA00004651"/>
    </source>
</evidence>
<dbReference type="Proteomes" id="UP001158049">
    <property type="component" value="Unassembled WGS sequence"/>
</dbReference>
<evidence type="ECO:0000256" key="3">
    <source>
        <dbReference type="ARBA" id="ARBA00022475"/>
    </source>
</evidence>
<keyword evidence="11" id="KW-1185">Reference proteome</keyword>
<keyword evidence="6" id="KW-0843">Virulence</keyword>
<dbReference type="SUPFAM" id="SSF160544">
    <property type="entry name" value="EscU C-terminal domain-like"/>
    <property type="match status" value="1"/>
</dbReference>
<comment type="caution">
    <text evidence="10">The sequence shown here is derived from an EMBL/GenBank/DDBJ whole genome shotgun (WGS) entry which is preliminary data.</text>
</comment>
<evidence type="ECO:0000256" key="7">
    <source>
        <dbReference type="ARBA" id="ARBA00023136"/>
    </source>
</evidence>
<dbReference type="PANTHER" id="PTHR30531:SF14">
    <property type="entry name" value="SURFACE PRESENTATION OF ANTIGENS PROTEIN SPAS"/>
    <property type="match status" value="1"/>
</dbReference>
<dbReference type="Pfam" id="PF01312">
    <property type="entry name" value="Bac_export_2"/>
    <property type="match status" value="1"/>
</dbReference>
<organism evidence="10 11">
    <name type="scientific">Noviherbaspirillum suwonense</name>
    <dbReference type="NCBI Taxonomy" id="1224511"/>
    <lineage>
        <taxon>Bacteria</taxon>
        <taxon>Pseudomonadati</taxon>
        <taxon>Pseudomonadota</taxon>
        <taxon>Betaproteobacteria</taxon>
        <taxon>Burkholderiales</taxon>
        <taxon>Oxalobacteraceae</taxon>
        <taxon>Noviherbaspirillum</taxon>
    </lineage>
</organism>
<evidence type="ECO:0000313" key="11">
    <source>
        <dbReference type="Proteomes" id="UP001158049"/>
    </source>
</evidence>
<evidence type="ECO:0000256" key="8">
    <source>
        <dbReference type="SAM" id="MobiDB-lite"/>
    </source>
</evidence>
<sequence length="353" mass="39544">MSSEKTEQPTPHKLREARKNGQVAKSKDFTQTLLVGALFVYTLMDSERLLGRMIKLIELPADLGYAEFNASLSSVVTAMTVEMVFILLPYILIVIIVGIFAETIQIGLLVSFKVLMPKGERLNPVSNLKQMFSMKSIVEFLKSNIKVMFLTAVIFFIIRSSIDDLVKIPPAGLAAAGVALAAMLKKLIIFTFIAFSAIALFDLLYQRFEHRKSLRMSIEEIKQEYKQLEGNPEIKGHRKQLAKEIAMNDSNNKTRKATVVVSNPTHLAISLFFDAEETPLPIVLNKGRGVIAHEIMRIAREAGVPIMQNIPLARRLMADAVVDHYIPSDLVEPVAEVLIALRRLAQQREEGTW</sequence>
<evidence type="ECO:0000256" key="9">
    <source>
        <dbReference type="SAM" id="Phobius"/>
    </source>
</evidence>
<protein>
    <submittedName>
        <fullName evidence="10">Type III secretion protein U</fullName>
    </submittedName>
</protein>
<evidence type="ECO:0000256" key="6">
    <source>
        <dbReference type="ARBA" id="ARBA00023026"/>
    </source>
</evidence>
<reference evidence="10 11" key="1">
    <citation type="submission" date="2017-05" db="EMBL/GenBank/DDBJ databases">
        <authorList>
            <person name="Varghese N."/>
            <person name="Submissions S."/>
        </authorList>
    </citation>
    <scope>NUCLEOTIDE SEQUENCE [LARGE SCALE GENOMIC DNA]</scope>
    <source>
        <strain evidence="10 11">DSM 26001</strain>
    </source>
</reference>
<comment type="subcellular location">
    <subcellularLocation>
        <location evidence="1">Cell membrane</location>
        <topology evidence="1">Multi-pass membrane protein</topology>
    </subcellularLocation>
</comment>
<dbReference type="RefSeq" id="WP_283440605.1">
    <property type="nucleotide sequence ID" value="NZ_FXUL01000001.1"/>
</dbReference>
<proteinExistence type="inferred from homology"/>
<keyword evidence="3" id="KW-1003">Cell membrane</keyword>
<dbReference type="InterPro" id="IPR006307">
    <property type="entry name" value="BsaZ-like"/>
</dbReference>
<dbReference type="InterPro" id="IPR006135">
    <property type="entry name" value="T3SS_substrate_exporter"/>
</dbReference>
<keyword evidence="5 9" id="KW-1133">Transmembrane helix</keyword>